<accession>A0ABX4W3Q7</accession>
<organism evidence="1 2">
    <name type="scientific">Stutzerimonas decontaminans</name>
    <dbReference type="NCBI Taxonomy" id="3022791"/>
    <lineage>
        <taxon>Bacteria</taxon>
        <taxon>Pseudomonadati</taxon>
        <taxon>Pseudomonadota</taxon>
        <taxon>Gammaproteobacteria</taxon>
        <taxon>Pseudomonadales</taxon>
        <taxon>Pseudomonadaceae</taxon>
        <taxon>Stutzerimonas</taxon>
    </lineage>
</organism>
<proteinExistence type="predicted"/>
<name>A0ABX4W3Q7_9GAMM</name>
<dbReference type="EMBL" id="POUI01000001">
    <property type="protein sequence ID" value="PNF86156.1"/>
    <property type="molecule type" value="Genomic_DNA"/>
</dbReference>
<evidence type="ECO:0000313" key="1">
    <source>
        <dbReference type="EMBL" id="PNF86156.1"/>
    </source>
</evidence>
<dbReference type="Proteomes" id="UP000236021">
    <property type="component" value="Unassembled WGS sequence"/>
</dbReference>
<evidence type="ECO:0000313" key="2">
    <source>
        <dbReference type="Proteomes" id="UP000236021"/>
    </source>
</evidence>
<reference evidence="1 2" key="1">
    <citation type="submission" date="2018-01" db="EMBL/GenBank/DDBJ databases">
        <title>Denitrification phenotypes of diverse strains of Pseudomonas stutzeri.</title>
        <authorList>
            <person name="Milligan D.A."/>
            <person name="Bergaust L."/>
            <person name="Bakken L.R."/>
            <person name="Frostegard A."/>
        </authorList>
    </citation>
    <scope>NUCLEOTIDE SEQUENCE [LARGE SCALE GENOMIC DNA]</scope>
    <source>
        <strain evidence="1 2">ST27MN3</strain>
    </source>
</reference>
<keyword evidence="2" id="KW-1185">Reference proteome</keyword>
<sequence length="124" mass="14037">MRQLFLATGGRKRPIRLKKSRRNFGPRKSVVDVEIWFAQKTELSWFLRSNAKIQRFLIYRKAALSEADFFNKIGQERTVAIGCYRPKAAARPGEQSAKSGHQVLTNAGLIDFMQLATKLGTSPP</sequence>
<gene>
    <name evidence="1" type="ORF">CXK93_04980</name>
</gene>
<comment type="caution">
    <text evidence="1">The sequence shown here is derived from an EMBL/GenBank/DDBJ whole genome shotgun (WGS) entry which is preliminary data.</text>
</comment>
<protein>
    <submittedName>
        <fullName evidence="1">Uncharacterized protein</fullName>
    </submittedName>
</protein>
<dbReference type="RefSeq" id="WP_102856807.1">
    <property type="nucleotide sequence ID" value="NZ_JAMOHT010000025.1"/>
</dbReference>